<sequence length="222" mass="24348">MMRRKWVFSGIAVVLLSATVSVLRVSAGSDVEVAPMEVLSSGNDGRLVLMIPLAMSGTLKPVEVDEKKDRVTLSIQIHKPFTPFWNASAHLNALDMERRVVELTTPLGDRALVNTDGEPIPVDRLPAGCGIPDPAGSDSRPAALGTKELRRTRSIIKIAFIDHRKRAIDHVEVIECSDRVYVSAVPGSKRAPRKIQIVAVRLSFPLGERKVMDMRSNPITAR</sequence>
<name>A0ABP4B049_9ACTN</name>
<keyword evidence="2" id="KW-1185">Reference proteome</keyword>
<proteinExistence type="predicted"/>
<reference evidence="2" key="1">
    <citation type="journal article" date="2019" name="Int. J. Syst. Evol. Microbiol.">
        <title>The Global Catalogue of Microorganisms (GCM) 10K type strain sequencing project: providing services to taxonomists for standard genome sequencing and annotation.</title>
        <authorList>
            <consortium name="The Broad Institute Genomics Platform"/>
            <consortium name="The Broad Institute Genome Sequencing Center for Infectious Disease"/>
            <person name="Wu L."/>
            <person name="Ma J."/>
        </authorList>
    </citation>
    <scope>NUCLEOTIDE SEQUENCE [LARGE SCALE GENOMIC DNA]</scope>
    <source>
        <strain evidence="2">JCM 10696</strain>
    </source>
</reference>
<organism evidence="1 2">
    <name type="scientific">Actinocorallia libanotica</name>
    <dbReference type="NCBI Taxonomy" id="46162"/>
    <lineage>
        <taxon>Bacteria</taxon>
        <taxon>Bacillati</taxon>
        <taxon>Actinomycetota</taxon>
        <taxon>Actinomycetes</taxon>
        <taxon>Streptosporangiales</taxon>
        <taxon>Thermomonosporaceae</taxon>
        <taxon>Actinocorallia</taxon>
    </lineage>
</organism>
<evidence type="ECO:0000313" key="1">
    <source>
        <dbReference type="EMBL" id="GAA0942414.1"/>
    </source>
</evidence>
<evidence type="ECO:0000313" key="2">
    <source>
        <dbReference type="Proteomes" id="UP001500665"/>
    </source>
</evidence>
<protein>
    <submittedName>
        <fullName evidence="1">Uncharacterized protein</fullName>
    </submittedName>
</protein>
<dbReference type="EMBL" id="BAAAHH010000003">
    <property type="protein sequence ID" value="GAA0942414.1"/>
    <property type="molecule type" value="Genomic_DNA"/>
</dbReference>
<gene>
    <name evidence="1" type="ORF">GCM10009550_13610</name>
</gene>
<dbReference type="Proteomes" id="UP001500665">
    <property type="component" value="Unassembled WGS sequence"/>
</dbReference>
<comment type="caution">
    <text evidence="1">The sequence shown here is derived from an EMBL/GenBank/DDBJ whole genome shotgun (WGS) entry which is preliminary data.</text>
</comment>
<accession>A0ABP4B049</accession>